<feature type="transmembrane region" description="Helical" evidence="1">
    <location>
        <begin position="349"/>
        <end position="370"/>
    </location>
</feature>
<evidence type="ECO:0000313" key="2">
    <source>
        <dbReference type="EMBL" id="BAL56757.1"/>
    </source>
</evidence>
<keyword evidence="1" id="KW-1133">Transmembrane helix</keyword>
<protein>
    <recommendedName>
        <fullName evidence="3">Glycosyltransferase RgtA/B/C/D-like domain-containing protein</fullName>
    </recommendedName>
</protein>
<feature type="transmembrane region" description="Helical" evidence="1">
    <location>
        <begin position="126"/>
        <end position="144"/>
    </location>
</feature>
<dbReference type="EMBL" id="AP011757">
    <property type="protein sequence ID" value="BAL56757.1"/>
    <property type="molecule type" value="Genomic_DNA"/>
</dbReference>
<sequence>MSYRVLALVRGAGLALTALALLAFLGYFVVYSYYAYTLFRFPYDYDQGEGFELYDSVLFSQGEWPYRDNAVYPFYASNYPPVFHLIVVPLVWAFGPQLWTGRVVSFAATLVIAALIVYAVRRETRLWAIPVLSGLAFLASNYVYQIGPLFRSHMTMVLFETAAVLVLNGVDDPRYGRRNLLAGLMLLLTAGYTKPQAVVTVIAAFLFLFLRGPRRALVAGVAFATITGLIFWAIDRATAGQWTVNVIQANVNAYDAHQAAELYFQWFRLHAVLILLAAGYVIYELFWSRLSAYSLWFVLAIAGGVLSGKWGASAAYFTTSVAAMCLVSGLAAGKLAIVSRATPAVKHPGAVPIASYAALALTLLVPLLYLHQAARVFHMPTRPEPFTTMARLLGQPTDVAYLDALGFPALGRPPTEEDSAAGRRIAAYVAAAPGPALSEEAGFPLSVGKPVVTNPTQLLNLDKNGLLDKTQLLAAINAQRFGVVVLRAQFYPQDVLDAIGQAYELVEEIRMNGFTYRILKPRSRL</sequence>
<keyword evidence="1" id="KW-0472">Membrane</keyword>
<gene>
    <name evidence="2" type="ORF">HGMM_F42G03C20</name>
</gene>
<feature type="transmembrane region" description="Helical" evidence="1">
    <location>
        <begin position="263"/>
        <end position="283"/>
    </location>
</feature>
<feature type="transmembrane region" description="Helical" evidence="1">
    <location>
        <begin position="182"/>
        <end position="209"/>
    </location>
</feature>
<evidence type="ECO:0008006" key="3">
    <source>
        <dbReference type="Google" id="ProtNLM"/>
    </source>
</evidence>
<evidence type="ECO:0000256" key="1">
    <source>
        <dbReference type="SAM" id="Phobius"/>
    </source>
</evidence>
<accession>H5SKS1</accession>
<organism evidence="2">
    <name type="scientific">uncultured prokaryote</name>
    <dbReference type="NCBI Taxonomy" id="198431"/>
    <lineage>
        <taxon>unclassified sequences</taxon>
        <taxon>environmental samples</taxon>
    </lineage>
</organism>
<feature type="transmembrane region" description="Helical" evidence="1">
    <location>
        <begin position="290"/>
        <end position="308"/>
    </location>
</feature>
<feature type="transmembrane region" description="Helical" evidence="1">
    <location>
        <begin position="216"/>
        <end position="234"/>
    </location>
</feature>
<feature type="transmembrane region" description="Helical" evidence="1">
    <location>
        <begin position="12"/>
        <end position="34"/>
    </location>
</feature>
<reference evidence="2" key="2">
    <citation type="journal article" date="2012" name="PLoS ONE">
        <title>A Deeply Branching Thermophilic Bacterium with an Ancient Acetyl-CoA Pathway Dominates a Subsurface Ecosystem.</title>
        <authorList>
            <person name="Takami H."/>
            <person name="Noguchi H."/>
            <person name="Takaki Y."/>
            <person name="Uchiyama I."/>
            <person name="Toyoda A."/>
            <person name="Nishi S."/>
            <person name="Chee G.-J."/>
            <person name="Arai W."/>
            <person name="Nunoura T."/>
            <person name="Itoh T."/>
            <person name="Hattori M."/>
            <person name="Takai K."/>
        </authorList>
    </citation>
    <scope>NUCLEOTIDE SEQUENCE</scope>
</reference>
<feature type="transmembrane region" description="Helical" evidence="1">
    <location>
        <begin position="314"/>
        <end position="337"/>
    </location>
</feature>
<name>H5SKS1_9ZZZZ</name>
<reference evidence="2" key="1">
    <citation type="journal article" date="2005" name="Environ. Microbiol.">
        <title>Genetic and functional properties of uncultivated thermophilic crenarchaeotes from a subsurface gold mine as revealed by analysis of genome fragments.</title>
        <authorList>
            <person name="Nunoura T."/>
            <person name="Hirayama H."/>
            <person name="Takami H."/>
            <person name="Oida H."/>
            <person name="Nishi S."/>
            <person name="Shimamura S."/>
            <person name="Suzuki Y."/>
            <person name="Inagaki F."/>
            <person name="Takai K."/>
            <person name="Nealson K.H."/>
            <person name="Horikoshi K."/>
        </authorList>
    </citation>
    <scope>NUCLEOTIDE SEQUENCE</scope>
</reference>
<feature type="transmembrane region" description="Helical" evidence="1">
    <location>
        <begin position="101"/>
        <end position="120"/>
    </location>
</feature>
<proteinExistence type="predicted"/>
<dbReference type="AlphaFoldDB" id="H5SKS1"/>
<keyword evidence="1" id="KW-0812">Transmembrane</keyword>